<protein>
    <submittedName>
        <fullName evidence="1">Uncharacterized protein</fullName>
    </submittedName>
</protein>
<evidence type="ECO:0000313" key="1">
    <source>
        <dbReference type="EMBL" id="KKN72912.1"/>
    </source>
</evidence>
<reference evidence="1" key="1">
    <citation type="journal article" date="2015" name="Nature">
        <title>Complex archaea that bridge the gap between prokaryotes and eukaryotes.</title>
        <authorList>
            <person name="Spang A."/>
            <person name="Saw J.H."/>
            <person name="Jorgensen S.L."/>
            <person name="Zaremba-Niedzwiedzka K."/>
            <person name="Martijn J."/>
            <person name="Lind A.E."/>
            <person name="van Eijk R."/>
            <person name="Schleper C."/>
            <person name="Guy L."/>
            <person name="Ettema T.J."/>
        </authorList>
    </citation>
    <scope>NUCLEOTIDE SEQUENCE</scope>
</reference>
<dbReference type="AlphaFoldDB" id="A0A0F9TDF0"/>
<name>A0A0F9TDF0_9ZZZZ</name>
<accession>A0A0F9TDF0</accession>
<gene>
    <name evidence="1" type="ORF">LCGC14_0406160</name>
</gene>
<sequence length="77" mass="8994">MTNREEIREATQYLFCQHCKAIQKVMGVVADCWYNPLNREAPAFCASNEDFITQHFKDMDSRGVVIKVDRELPEEQV</sequence>
<dbReference type="EMBL" id="LAZR01000353">
    <property type="protein sequence ID" value="KKN72912.1"/>
    <property type="molecule type" value="Genomic_DNA"/>
</dbReference>
<comment type="caution">
    <text evidence="1">The sequence shown here is derived from an EMBL/GenBank/DDBJ whole genome shotgun (WGS) entry which is preliminary data.</text>
</comment>
<organism evidence="1">
    <name type="scientific">marine sediment metagenome</name>
    <dbReference type="NCBI Taxonomy" id="412755"/>
    <lineage>
        <taxon>unclassified sequences</taxon>
        <taxon>metagenomes</taxon>
        <taxon>ecological metagenomes</taxon>
    </lineage>
</organism>
<proteinExistence type="predicted"/>